<dbReference type="AlphaFoldDB" id="A0A139ABA9"/>
<sequence length="108" mass="12334">MQRLPLGAARALAPSLRAGARTVVARRGYRTDTPGFLPSLKRPFDTQTTVGEIYDALFVNWPYKGLWWLVPFGWFMSYTFQATPISEAEKEALRARDAKLKSLEFHQE</sequence>
<evidence type="ECO:0000313" key="2">
    <source>
        <dbReference type="Proteomes" id="UP000070544"/>
    </source>
</evidence>
<proteinExistence type="predicted"/>
<accession>A0A139ABA9</accession>
<gene>
    <name evidence="1" type="ORF">M427DRAFT_70873</name>
</gene>
<protein>
    <submittedName>
        <fullName evidence="1">Uncharacterized protein</fullName>
    </submittedName>
</protein>
<name>A0A139ABA9_GONPJ</name>
<dbReference type="EMBL" id="KQ965772">
    <property type="protein sequence ID" value="KXS13949.1"/>
    <property type="molecule type" value="Genomic_DNA"/>
</dbReference>
<organism evidence="1 2">
    <name type="scientific">Gonapodya prolifera (strain JEL478)</name>
    <name type="common">Monoblepharis prolifera</name>
    <dbReference type="NCBI Taxonomy" id="1344416"/>
    <lineage>
        <taxon>Eukaryota</taxon>
        <taxon>Fungi</taxon>
        <taxon>Fungi incertae sedis</taxon>
        <taxon>Chytridiomycota</taxon>
        <taxon>Chytridiomycota incertae sedis</taxon>
        <taxon>Monoblepharidomycetes</taxon>
        <taxon>Monoblepharidales</taxon>
        <taxon>Gonapodyaceae</taxon>
        <taxon>Gonapodya</taxon>
    </lineage>
</organism>
<dbReference type="OrthoDB" id="2125748at2759"/>
<dbReference type="Proteomes" id="UP000070544">
    <property type="component" value="Unassembled WGS sequence"/>
</dbReference>
<keyword evidence="2" id="KW-1185">Reference proteome</keyword>
<evidence type="ECO:0000313" key="1">
    <source>
        <dbReference type="EMBL" id="KXS13949.1"/>
    </source>
</evidence>
<reference evidence="1 2" key="1">
    <citation type="journal article" date="2015" name="Genome Biol. Evol.">
        <title>Phylogenomic analyses indicate that early fungi evolved digesting cell walls of algal ancestors of land plants.</title>
        <authorList>
            <person name="Chang Y."/>
            <person name="Wang S."/>
            <person name="Sekimoto S."/>
            <person name="Aerts A.L."/>
            <person name="Choi C."/>
            <person name="Clum A."/>
            <person name="LaButti K.M."/>
            <person name="Lindquist E.A."/>
            <person name="Yee Ngan C."/>
            <person name="Ohm R.A."/>
            <person name="Salamov A.A."/>
            <person name="Grigoriev I.V."/>
            <person name="Spatafora J.W."/>
            <person name="Berbee M.L."/>
        </authorList>
    </citation>
    <scope>NUCLEOTIDE SEQUENCE [LARGE SCALE GENOMIC DNA]</scope>
    <source>
        <strain evidence="1 2">JEL478</strain>
    </source>
</reference>